<dbReference type="EMBL" id="CP011005">
    <property type="protein sequence ID" value="AJT41784.1"/>
    <property type="molecule type" value="Genomic_DNA"/>
</dbReference>
<dbReference type="Proteomes" id="UP000061839">
    <property type="component" value="Chromosome"/>
</dbReference>
<reference evidence="1 2" key="1">
    <citation type="journal article" date="2015" name="Genome Announc.">
        <title>Complete Genome Sequencing of Protease-Producing Novel Arthrobacter sp. Strain IHBB 11108 Using PacBio Single-Molecule Real-Time Sequencing Technology.</title>
        <authorList>
            <person name="Kiran S."/>
            <person name="Swarnkar M.K."/>
            <person name="Pal M."/>
            <person name="Thakur R."/>
            <person name="Tewari R."/>
            <person name="Singh A.K."/>
            <person name="Gulati A."/>
        </authorList>
    </citation>
    <scope>NUCLEOTIDE SEQUENCE [LARGE SCALE GENOMIC DNA]</scope>
    <source>
        <strain evidence="1 2">IHBB 11108</strain>
    </source>
</reference>
<dbReference type="OrthoDB" id="2973590at2"/>
<evidence type="ECO:0000313" key="2">
    <source>
        <dbReference type="Proteomes" id="UP000061839"/>
    </source>
</evidence>
<protein>
    <submittedName>
        <fullName evidence="1">Uncharacterized protein</fullName>
    </submittedName>
</protein>
<dbReference type="Gene3D" id="3.40.50.720">
    <property type="entry name" value="NAD(P)-binding Rossmann-like Domain"/>
    <property type="match status" value="1"/>
</dbReference>
<dbReference type="STRING" id="1618207.UM93_10110"/>
<evidence type="ECO:0000313" key="1">
    <source>
        <dbReference type="EMBL" id="AJT41784.1"/>
    </source>
</evidence>
<dbReference type="AlphaFoldDB" id="A0A0D4BZP2"/>
<dbReference type="RefSeq" id="WP_045075384.1">
    <property type="nucleotide sequence ID" value="NZ_CP011005.1"/>
</dbReference>
<gene>
    <name evidence="1" type="ORF">UM93_10110</name>
</gene>
<organism evidence="1 2">
    <name type="scientific">Psychromicrobium lacuslunae</name>
    <dbReference type="NCBI Taxonomy" id="1618207"/>
    <lineage>
        <taxon>Bacteria</taxon>
        <taxon>Bacillati</taxon>
        <taxon>Actinomycetota</taxon>
        <taxon>Actinomycetes</taxon>
        <taxon>Micrococcales</taxon>
        <taxon>Micrococcaceae</taxon>
        <taxon>Psychromicrobium</taxon>
    </lineage>
</organism>
<dbReference type="PATRIC" id="fig|1618207.4.peg.2054"/>
<dbReference type="HOGENOM" id="CLU_917340_0_0_11"/>
<keyword evidence="2" id="KW-1185">Reference proteome</keyword>
<dbReference type="KEGG" id="ari:UM93_10110"/>
<name>A0A0D4BZP2_9MICC</name>
<accession>A0A0D4BZP2</accession>
<sequence length="288" mass="30985">MASSTYLLAKGAVLADFEDSLVLVCGSSVVRFRENQELARTLFDFLDSPRTVEEVAARVPALNDPGPLLGSLTAAGVLSRSSGVLGEIAELRELAGETPALHFDLPETLNAQLARTLQDFPTLAEASPATDSPTVVVRQNIPTMIKRSRELFEAGICHLPLVPFDGARLIVGPAVVPKLTACFECLVIRKAALTDWPDEYLRFHRGSPVGELAADDAGLGLNLAIRLALAAFYQQSSELIGACTIFDPKSLTMYSSRVWSVPRCPTCSKNGKLSTSYPWLSPARSEPA</sequence>
<proteinExistence type="predicted"/>